<evidence type="ECO:0000313" key="2">
    <source>
        <dbReference type="EMBL" id="VDO65081.1"/>
    </source>
</evidence>
<dbReference type="WBParaSite" id="HPBE_0000557501-mRNA-1">
    <property type="protein sequence ID" value="HPBE_0000557501-mRNA-1"/>
    <property type="gene ID" value="HPBE_0000557501"/>
</dbReference>
<accession>A0A3P7WUW0</accession>
<keyword evidence="1" id="KW-1133">Transmembrane helix</keyword>
<reference evidence="2 3" key="1">
    <citation type="submission" date="2018-11" db="EMBL/GenBank/DDBJ databases">
        <authorList>
            <consortium name="Pathogen Informatics"/>
        </authorList>
    </citation>
    <scope>NUCLEOTIDE SEQUENCE [LARGE SCALE GENOMIC DNA]</scope>
</reference>
<gene>
    <name evidence="2" type="ORF">HPBE_LOCUS5576</name>
</gene>
<evidence type="ECO:0000313" key="4">
    <source>
        <dbReference type="WBParaSite" id="HPBE_0000557501-mRNA-1"/>
    </source>
</evidence>
<organism evidence="2">
    <name type="scientific">Heligmosomoides polygyrus</name>
    <name type="common">Parasitic roundworm</name>
    <dbReference type="NCBI Taxonomy" id="6339"/>
    <lineage>
        <taxon>Eukaryota</taxon>
        <taxon>Metazoa</taxon>
        <taxon>Ecdysozoa</taxon>
        <taxon>Nematoda</taxon>
        <taxon>Chromadorea</taxon>
        <taxon>Rhabditida</taxon>
        <taxon>Rhabditina</taxon>
        <taxon>Rhabditomorpha</taxon>
        <taxon>Strongyloidea</taxon>
        <taxon>Heligmosomidae</taxon>
        <taxon>Heligmosomoides</taxon>
    </lineage>
</organism>
<keyword evidence="3" id="KW-1185">Reference proteome</keyword>
<name>A0A3P7WUW0_HELPZ</name>
<proteinExistence type="predicted"/>
<sequence length="301" mass="33519">MSQRRVIRKKKVLHSDIIIMLRKAARGWELGEICATQVDSSDWGFGMGQTEVLACFWKGRGHFSGGLQIIYDSEWRLEQLYIESITVNVINIADERNTLSTQVDAVLDVQTLSLSDVTDIVTEYVTTSFPTESAIPPLDYDTKHWTYPSSTWFVICLVMSLDPMTLTVNSPVTIITSLYLKLAGPAISVIVIASMASTMNWILYLLTLCIARKPSYLPDALTAKYQSNLVVRDSLIMLLTVVIFLGTLALGAYLYSIHGRTDYVFALKSVIKLLTSSTISEENVETLTKVSGRTLQLSLAE</sequence>
<evidence type="ECO:0000313" key="3">
    <source>
        <dbReference type="Proteomes" id="UP000050761"/>
    </source>
</evidence>
<protein>
    <submittedName>
        <fullName evidence="4">Transmembrane protein</fullName>
    </submittedName>
</protein>
<reference evidence="4" key="2">
    <citation type="submission" date="2019-09" db="UniProtKB">
        <authorList>
            <consortium name="WormBaseParasite"/>
        </authorList>
    </citation>
    <scope>IDENTIFICATION</scope>
</reference>
<keyword evidence="1" id="KW-0472">Membrane</keyword>
<dbReference type="AlphaFoldDB" id="A0A3P7WUW0"/>
<dbReference type="Proteomes" id="UP000050761">
    <property type="component" value="Unassembled WGS sequence"/>
</dbReference>
<dbReference type="OrthoDB" id="5803549at2759"/>
<keyword evidence="1" id="KW-0812">Transmembrane</keyword>
<feature type="transmembrane region" description="Helical" evidence="1">
    <location>
        <begin position="186"/>
        <end position="206"/>
    </location>
</feature>
<evidence type="ECO:0000256" key="1">
    <source>
        <dbReference type="SAM" id="Phobius"/>
    </source>
</evidence>
<feature type="transmembrane region" description="Helical" evidence="1">
    <location>
        <begin position="235"/>
        <end position="255"/>
    </location>
</feature>
<dbReference type="EMBL" id="UZAH01025498">
    <property type="protein sequence ID" value="VDO65081.1"/>
    <property type="molecule type" value="Genomic_DNA"/>
</dbReference>
<feature type="transmembrane region" description="Helical" evidence="1">
    <location>
        <begin position="152"/>
        <end position="180"/>
    </location>
</feature>